<sequence length="379" mass="41443">MNLNPRLLFVSLTLALGACTTDNLLLQRKVDYRSGSDNVSKNALEVPPDLTAPAAANNFNVPSKGTIAAEPRPVVASASVERAAPQEAKAQLVQAGGQRWLVVQGDPAKIWPDVREFWLDNGFLLAVDNPTIGVMETDWLENRANLPQDWVTKLLRKVADQFISTGELDKFRTRVEAGAEPGTTEIYVSHRGMTEVFADGSTEARVSNVTGDGKTVWTPRPSDPDLEAEMLALMLQRLGMTEEQAASVVKAPVQAKARATLVDNNTALAIDDSFDRAWRRVGLALDRVGYVVYDRDRSKGVYFVRRAEADIAEEQKSSFWSKLGLGDKDAPSKAAPPEYEVRLSQQVNATRLTVTAKDGAPADAENRVKLLSGLQSQLR</sequence>
<evidence type="ECO:0000313" key="2">
    <source>
        <dbReference type="Proteomes" id="UP001061302"/>
    </source>
</evidence>
<dbReference type="RefSeq" id="WP_263126597.1">
    <property type="nucleotide sequence ID" value="NZ_CP106753.1"/>
</dbReference>
<protein>
    <submittedName>
        <fullName evidence="1">Outer membrane protein assembly factor BamC</fullName>
    </submittedName>
</protein>
<dbReference type="Gene3D" id="3.30.310.170">
    <property type="entry name" value="Outer membrane protein assembly factor BamC"/>
    <property type="match status" value="1"/>
</dbReference>
<dbReference type="InterPro" id="IPR010653">
    <property type="entry name" value="NlpB/DapX"/>
</dbReference>
<name>A0ABY6DVT7_9NEIS</name>
<dbReference type="Proteomes" id="UP001061302">
    <property type="component" value="Chromosome"/>
</dbReference>
<dbReference type="EMBL" id="CP106753">
    <property type="protein sequence ID" value="UXY17166.1"/>
    <property type="molecule type" value="Genomic_DNA"/>
</dbReference>
<organism evidence="1 2">
    <name type="scientific">Chitiniphilus purpureus</name>
    <dbReference type="NCBI Taxonomy" id="2981137"/>
    <lineage>
        <taxon>Bacteria</taxon>
        <taxon>Pseudomonadati</taxon>
        <taxon>Pseudomonadota</taxon>
        <taxon>Betaproteobacteria</taxon>
        <taxon>Neisseriales</taxon>
        <taxon>Chitinibacteraceae</taxon>
        <taxon>Chitiniphilus</taxon>
    </lineage>
</organism>
<accession>A0ABY6DVT7</accession>
<proteinExistence type="predicted"/>
<dbReference type="Pfam" id="PF06804">
    <property type="entry name" value="Lipoprotein_18"/>
    <property type="match status" value="1"/>
</dbReference>
<gene>
    <name evidence="1" type="primary">bamC</name>
    <name evidence="1" type="ORF">N8I74_09205</name>
</gene>
<reference evidence="1" key="1">
    <citation type="submission" date="2022-10" db="EMBL/GenBank/DDBJ databases">
        <title>Chitiniphilus purpureus sp. nov., a novel chitin-degrading bacterium isolated from crawfish pond sediment.</title>
        <authorList>
            <person name="Li K."/>
        </authorList>
    </citation>
    <scope>NUCLEOTIDE SEQUENCE</scope>
    <source>
        <strain evidence="1">CD1</strain>
    </source>
</reference>
<dbReference type="PROSITE" id="PS51257">
    <property type="entry name" value="PROKAR_LIPOPROTEIN"/>
    <property type="match status" value="1"/>
</dbReference>
<evidence type="ECO:0000313" key="1">
    <source>
        <dbReference type="EMBL" id="UXY17166.1"/>
    </source>
</evidence>
<dbReference type="InterPro" id="IPR042268">
    <property type="entry name" value="BamC_C"/>
</dbReference>
<keyword evidence="2" id="KW-1185">Reference proteome</keyword>